<reference evidence="6 7" key="1">
    <citation type="submission" date="2020-10" db="EMBL/GenBank/DDBJ databases">
        <title>Ramlibacter sp. HM2 16S ribosomal RNA gene Genome sequencing and assembly.</title>
        <authorList>
            <person name="Kang M."/>
        </authorList>
    </citation>
    <scope>NUCLEOTIDE SEQUENCE [LARGE SCALE GENOMIC DNA]</scope>
    <source>
        <strain evidence="6 7">HM2</strain>
    </source>
</reference>
<keyword evidence="2" id="KW-0805">Transcription regulation</keyword>
<accession>A0ABR9S0W4</accession>
<evidence type="ECO:0000256" key="4">
    <source>
        <dbReference type="ARBA" id="ARBA00023163"/>
    </source>
</evidence>
<dbReference type="SUPFAM" id="SSF53850">
    <property type="entry name" value="Periplasmic binding protein-like II"/>
    <property type="match status" value="1"/>
</dbReference>
<keyword evidence="3" id="KW-0238">DNA-binding</keyword>
<dbReference type="PROSITE" id="PS50931">
    <property type="entry name" value="HTH_LYSR"/>
    <property type="match status" value="1"/>
</dbReference>
<evidence type="ECO:0000259" key="5">
    <source>
        <dbReference type="PROSITE" id="PS50931"/>
    </source>
</evidence>
<name>A0ABR9S0W4_9BURK</name>
<dbReference type="InterPro" id="IPR000847">
    <property type="entry name" value="LysR_HTH_N"/>
</dbReference>
<evidence type="ECO:0000256" key="3">
    <source>
        <dbReference type="ARBA" id="ARBA00023125"/>
    </source>
</evidence>
<dbReference type="Gene3D" id="1.10.10.10">
    <property type="entry name" value="Winged helix-like DNA-binding domain superfamily/Winged helix DNA-binding domain"/>
    <property type="match status" value="1"/>
</dbReference>
<evidence type="ECO:0000256" key="2">
    <source>
        <dbReference type="ARBA" id="ARBA00023015"/>
    </source>
</evidence>
<keyword evidence="7" id="KW-1185">Reference proteome</keyword>
<dbReference type="Pfam" id="PF00126">
    <property type="entry name" value="HTH_1"/>
    <property type="match status" value="1"/>
</dbReference>
<sequence length="299" mass="31619">MRAEAGLPTLRQLELLVALPGASSIAAAGTKVGMSASATSHALRALETGLGCALVDRMAAGVVMTHAGELALAHARDVFASLHQVQSVAAAAAGLQTGRLRIGSIGPSTSLRLLPPLLEKFRRRYPGVEVNVTERADADIEQDLVERKVEIGVVRLPQPSLDTLALATDELVAVLPKGHPLAKGATVAVRDLAEYPLILTQAGSQDMVMRMFDRAGVRPKIAHELFQVVSILEFVAHGNGVSVLASLTVPEPREGLVFLPITPRVARRVALACLDATRLSPAGRAFWELARRESPARGG</sequence>
<gene>
    <name evidence="6" type="ORF">IM787_06175</name>
</gene>
<evidence type="ECO:0000256" key="1">
    <source>
        <dbReference type="ARBA" id="ARBA00009437"/>
    </source>
</evidence>
<dbReference type="CDD" id="cd05466">
    <property type="entry name" value="PBP2_LTTR_substrate"/>
    <property type="match status" value="1"/>
</dbReference>
<protein>
    <submittedName>
        <fullName evidence="6">LysR family transcriptional regulator</fullName>
    </submittedName>
</protein>
<dbReference type="InterPro" id="IPR036388">
    <property type="entry name" value="WH-like_DNA-bd_sf"/>
</dbReference>
<proteinExistence type="inferred from homology"/>
<dbReference type="Proteomes" id="UP000806285">
    <property type="component" value="Unassembled WGS sequence"/>
</dbReference>
<organism evidence="6 7">
    <name type="scientific">Ramlibacter pallidus</name>
    <dbReference type="NCBI Taxonomy" id="2780087"/>
    <lineage>
        <taxon>Bacteria</taxon>
        <taxon>Pseudomonadati</taxon>
        <taxon>Pseudomonadota</taxon>
        <taxon>Betaproteobacteria</taxon>
        <taxon>Burkholderiales</taxon>
        <taxon>Comamonadaceae</taxon>
        <taxon>Ramlibacter</taxon>
    </lineage>
</organism>
<dbReference type="SUPFAM" id="SSF46785">
    <property type="entry name" value="Winged helix' DNA-binding domain"/>
    <property type="match status" value="1"/>
</dbReference>
<dbReference type="EMBL" id="JADDIV010000002">
    <property type="protein sequence ID" value="MBE7367141.1"/>
    <property type="molecule type" value="Genomic_DNA"/>
</dbReference>
<keyword evidence="4" id="KW-0804">Transcription</keyword>
<comment type="similarity">
    <text evidence="1">Belongs to the LysR transcriptional regulatory family.</text>
</comment>
<evidence type="ECO:0000313" key="6">
    <source>
        <dbReference type="EMBL" id="MBE7367141.1"/>
    </source>
</evidence>
<dbReference type="InterPro" id="IPR050950">
    <property type="entry name" value="HTH-type_LysR_regulators"/>
</dbReference>
<dbReference type="PANTHER" id="PTHR30419">
    <property type="entry name" value="HTH-TYPE TRANSCRIPTIONAL REGULATOR YBHD"/>
    <property type="match status" value="1"/>
</dbReference>
<dbReference type="Gene3D" id="3.40.190.290">
    <property type="match status" value="1"/>
</dbReference>
<feature type="domain" description="HTH lysR-type" evidence="5">
    <location>
        <begin position="8"/>
        <end position="65"/>
    </location>
</feature>
<dbReference type="Pfam" id="PF03466">
    <property type="entry name" value="LysR_substrate"/>
    <property type="match status" value="1"/>
</dbReference>
<dbReference type="InterPro" id="IPR036390">
    <property type="entry name" value="WH_DNA-bd_sf"/>
</dbReference>
<dbReference type="InterPro" id="IPR005119">
    <property type="entry name" value="LysR_subst-bd"/>
</dbReference>
<evidence type="ECO:0000313" key="7">
    <source>
        <dbReference type="Proteomes" id="UP000806285"/>
    </source>
</evidence>
<dbReference type="RefSeq" id="WP_193675767.1">
    <property type="nucleotide sequence ID" value="NZ_JADDIV010000002.1"/>
</dbReference>
<comment type="caution">
    <text evidence="6">The sequence shown here is derived from an EMBL/GenBank/DDBJ whole genome shotgun (WGS) entry which is preliminary data.</text>
</comment>